<dbReference type="Proteomes" id="UP000054350">
    <property type="component" value="Unassembled WGS sequence"/>
</dbReference>
<dbReference type="Gene3D" id="3.10.120.10">
    <property type="entry name" value="Cytochrome b5-like heme/steroid binding domain"/>
    <property type="match status" value="1"/>
</dbReference>
<dbReference type="GO" id="GO:0046872">
    <property type="term" value="F:metal ion binding"/>
    <property type="evidence" value="ECO:0007669"/>
    <property type="project" value="UniProtKB-UniRule"/>
</dbReference>
<keyword evidence="2 4" id="KW-0479">Metal-binding</keyword>
<name>A0A0L0S388_ALLM3</name>
<evidence type="ECO:0000256" key="3">
    <source>
        <dbReference type="ARBA" id="ARBA00023004"/>
    </source>
</evidence>
<dbReference type="SMART" id="SM01117">
    <property type="entry name" value="Cyt-b5"/>
    <property type="match status" value="1"/>
</dbReference>
<dbReference type="GO" id="GO:0005737">
    <property type="term" value="C:cytoplasm"/>
    <property type="evidence" value="ECO:0007669"/>
    <property type="project" value="TreeGrafter"/>
</dbReference>
<dbReference type="GO" id="GO:0004128">
    <property type="term" value="F:cytochrome-b5 reductase activity, acting on NAD(P)H"/>
    <property type="evidence" value="ECO:0007669"/>
    <property type="project" value="TreeGrafter"/>
</dbReference>
<dbReference type="GO" id="GO:0020037">
    <property type="term" value="F:heme binding"/>
    <property type="evidence" value="ECO:0007669"/>
    <property type="project" value="UniProtKB-UniRule"/>
</dbReference>
<dbReference type="InterPro" id="IPR018506">
    <property type="entry name" value="Cyt_B5_heme-BS"/>
</dbReference>
<reference evidence="8" key="2">
    <citation type="submission" date="2009-11" db="EMBL/GenBank/DDBJ databases">
        <title>The Genome Sequence of Allomyces macrogynus strain ATCC 38327.</title>
        <authorList>
            <consortium name="The Broad Institute Genome Sequencing Platform"/>
            <person name="Russ C."/>
            <person name="Cuomo C."/>
            <person name="Shea T."/>
            <person name="Young S.K."/>
            <person name="Zeng Q."/>
            <person name="Koehrsen M."/>
            <person name="Haas B."/>
            <person name="Borodovsky M."/>
            <person name="Guigo R."/>
            <person name="Alvarado L."/>
            <person name="Berlin A."/>
            <person name="Borenstein D."/>
            <person name="Chen Z."/>
            <person name="Engels R."/>
            <person name="Freedman E."/>
            <person name="Gellesch M."/>
            <person name="Goldberg J."/>
            <person name="Griggs A."/>
            <person name="Gujja S."/>
            <person name="Heiman D."/>
            <person name="Hepburn T."/>
            <person name="Howarth C."/>
            <person name="Jen D."/>
            <person name="Larson L."/>
            <person name="Lewis B."/>
            <person name="Mehta T."/>
            <person name="Park D."/>
            <person name="Pearson M."/>
            <person name="Roberts A."/>
            <person name="Saif S."/>
            <person name="Shenoy N."/>
            <person name="Sisk P."/>
            <person name="Stolte C."/>
            <person name="Sykes S."/>
            <person name="Walk T."/>
            <person name="White J."/>
            <person name="Yandava C."/>
            <person name="Burger G."/>
            <person name="Gray M.W."/>
            <person name="Holland P.W.H."/>
            <person name="King N."/>
            <person name="Lang F.B.F."/>
            <person name="Roger A.J."/>
            <person name="Ruiz-Trillo I."/>
            <person name="Lander E."/>
            <person name="Nusbaum C."/>
        </authorList>
    </citation>
    <scope>NUCLEOTIDE SEQUENCE [LARGE SCALE GENOMIC DNA]</scope>
    <source>
        <strain evidence="8">ATCC 38327</strain>
    </source>
</reference>
<feature type="compositionally biased region" description="Low complexity" evidence="5">
    <location>
        <begin position="119"/>
        <end position="130"/>
    </location>
</feature>
<keyword evidence="1 4" id="KW-0349">Heme</keyword>
<dbReference type="EMBL" id="GG745331">
    <property type="protein sequence ID" value="KNE56880.1"/>
    <property type="molecule type" value="Genomic_DNA"/>
</dbReference>
<comment type="similarity">
    <text evidence="4">Belongs to the cytochrome b5 family.</text>
</comment>
<evidence type="ECO:0000256" key="4">
    <source>
        <dbReference type="RuleBase" id="RU362121"/>
    </source>
</evidence>
<dbReference type="PANTHER" id="PTHR46237:SF1">
    <property type="entry name" value="CYTOCHROME B5 REDUCTASE 4"/>
    <property type="match status" value="1"/>
</dbReference>
<feature type="compositionally biased region" description="Low complexity" evidence="5">
    <location>
        <begin position="65"/>
        <end position="95"/>
    </location>
</feature>
<dbReference type="InterPro" id="IPR001199">
    <property type="entry name" value="Cyt_B5-like_heme/steroid-bd"/>
</dbReference>
<evidence type="ECO:0000256" key="1">
    <source>
        <dbReference type="ARBA" id="ARBA00022617"/>
    </source>
</evidence>
<dbReference type="STRING" id="578462.A0A0L0S388"/>
<evidence type="ECO:0000313" key="8">
    <source>
        <dbReference type="Proteomes" id="UP000054350"/>
    </source>
</evidence>
<evidence type="ECO:0000313" key="7">
    <source>
        <dbReference type="EMBL" id="KNE56880.1"/>
    </source>
</evidence>
<proteinExistence type="inferred from homology"/>
<dbReference type="PROSITE" id="PS00191">
    <property type="entry name" value="CYTOCHROME_B5_1"/>
    <property type="match status" value="1"/>
</dbReference>
<dbReference type="FunFam" id="3.10.120.10:FF:000001">
    <property type="entry name" value="Cytochrome b5 reductase 4"/>
    <property type="match status" value="1"/>
</dbReference>
<keyword evidence="8" id="KW-1185">Reference proteome</keyword>
<dbReference type="PANTHER" id="PTHR46237">
    <property type="entry name" value="CYTOCHROME B5 REDUCTASE 4 FAMILY MEMBER"/>
    <property type="match status" value="1"/>
</dbReference>
<dbReference type="Pfam" id="PF00173">
    <property type="entry name" value="Cyt-b5"/>
    <property type="match status" value="1"/>
</dbReference>
<sequence>MMASLLSCWLAPKKPEDNDTDPDADVTDAPASTASTVPDVHVDNPPAPTSPSTTASGASSGGVGRPSLSPTSSLSRPTRAASPPRLSPAASASPRVQQSALPPRNQNRTLLSPVFPTLSSAQRVSSPSSPARKKVGLGPGHSPLDWARLKSSGADLKGADPATVRLTMEEVAKHTTEDDAWTVLHGKVYNLTPYMKYHPGGVKQLMKGAGKDSTRLFMAIHAWVNAEYLLDACFIGYLEQ</sequence>
<organism evidence="7 8">
    <name type="scientific">Allomyces macrogynus (strain ATCC 38327)</name>
    <name type="common">Allomyces javanicus var. macrogynus</name>
    <dbReference type="NCBI Taxonomy" id="578462"/>
    <lineage>
        <taxon>Eukaryota</taxon>
        <taxon>Fungi</taxon>
        <taxon>Fungi incertae sedis</taxon>
        <taxon>Blastocladiomycota</taxon>
        <taxon>Blastocladiomycetes</taxon>
        <taxon>Blastocladiales</taxon>
        <taxon>Blastocladiaceae</taxon>
        <taxon>Allomyces</taxon>
    </lineage>
</organism>
<gene>
    <name evidence="7" type="ORF">AMAG_02651</name>
</gene>
<feature type="domain" description="Cytochrome b5 heme-binding" evidence="6">
    <location>
        <begin position="163"/>
        <end position="239"/>
    </location>
</feature>
<dbReference type="AlphaFoldDB" id="A0A0L0S388"/>
<protein>
    <recommendedName>
        <fullName evidence="6">Cytochrome b5 heme-binding domain-containing protein</fullName>
    </recommendedName>
</protein>
<accession>A0A0L0S388</accession>
<dbReference type="OrthoDB" id="432299at2759"/>
<keyword evidence="3 4" id="KW-0408">Iron</keyword>
<reference evidence="7 8" key="1">
    <citation type="submission" date="2009-11" db="EMBL/GenBank/DDBJ databases">
        <title>Annotation of Allomyces macrogynus ATCC 38327.</title>
        <authorList>
            <consortium name="The Broad Institute Genome Sequencing Platform"/>
            <person name="Russ C."/>
            <person name="Cuomo C."/>
            <person name="Burger G."/>
            <person name="Gray M.W."/>
            <person name="Holland P.W.H."/>
            <person name="King N."/>
            <person name="Lang F.B.F."/>
            <person name="Roger A.J."/>
            <person name="Ruiz-Trillo I."/>
            <person name="Young S.K."/>
            <person name="Zeng Q."/>
            <person name="Gargeya S."/>
            <person name="Fitzgerald M."/>
            <person name="Haas B."/>
            <person name="Abouelleil A."/>
            <person name="Alvarado L."/>
            <person name="Arachchi H.M."/>
            <person name="Berlin A."/>
            <person name="Chapman S.B."/>
            <person name="Gearin G."/>
            <person name="Goldberg J."/>
            <person name="Griggs A."/>
            <person name="Gujja S."/>
            <person name="Hansen M."/>
            <person name="Heiman D."/>
            <person name="Howarth C."/>
            <person name="Larimer J."/>
            <person name="Lui A."/>
            <person name="MacDonald P.J.P."/>
            <person name="McCowen C."/>
            <person name="Montmayeur A."/>
            <person name="Murphy C."/>
            <person name="Neiman D."/>
            <person name="Pearson M."/>
            <person name="Priest M."/>
            <person name="Roberts A."/>
            <person name="Saif S."/>
            <person name="Shea T."/>
            <person name="Sisk P."/>
            <person name="Stolte C."/>
            <person name="Sykes S."/>
            <person name="Wortman J."/>
            <person name="Nusbaum C."/>
            <person name="Birren B."/>
        </authorList>
    </citation>
    <scope>NUCLEOTIDE SEQUENCE [LARGE SCALE GENOMIC DNA]</scope>
    <source>
        <strain evidence="7 8">ATCC 38327</strain>
    </source>
</reference>
<dbReference type="OMA" id="ATHAWVN"/>
<evidence type="ECO:0000256" key="5">
    <source>
        <dbReference type="SAM" id="MobiDB-lite"/>
    </source>
</evidence>
<feature type="region of interest" description="Disordered" evidence="5">
    <location>
        <begin position="1"/>
        <end position="148"/>
    </location>
</feature>
<evidence type="ECO:0000259" key="6">
    <source>
        <dbReference type="PROSITE" id="PS50255"/>
    </source>
</evidence>
<feature type="compositionally biased region" description="Low complexity" evidence="5">
    <location>
        <begin position="27"/>
        <end position="38"/>
    </location>
</feature>
<dbReference type="InterPro" id="IPR051872">
    <property type="entry name" value="Cytochrome_b5/Flavoprotein_Rdt"/>
</dbReference>
<dbReference type="VEuPathDB" id="FungiDB:AMAG_02651"/>
<dbReference type="InterPro" id="IPR036400">
    <property type="entry name" value="Cyt_B5-like_heme/steroid_sf"/>
</dbReference>
<evidence type="ECO:0000256" key="2">
    <source>
        <dbReference type="ARBA" id="ARBA00022723"/>
    </source>
</evidence>
<dbReference type="SUPFAM" id="SSF55856">
    <property type="entry name" value="Cytochrome b5-like heme/steroid binding domain"/>
    <property type="match status" value="1"/>
</dbReference>
<dbReference type="eggNOG" id="KOG0536">
    <property type="taxonomic scope" value="Eukaryota"/>
</dbReference>
<feature type="compositionally biased region" description="Polar residues" evidence="5">
    <location>
        <begin position="96"/>
        <end position="110"/>
    </location>
</feature>
<dbReference type="PRINTS" id="PR00363">
    <property type="entry name" value="CYTOCHROMEB5"/>
</dbReference>
<dbReference type="PROSITE" id="PS50255">
    <property type="entry name" value="CYTOCHROME_B5_2"/>
    <property type="match status" value="1"/>
</dbReference>